<organism evidence="1">
    <name type="scientific">hydrothermal vent metagenome</name>
    <dbReference type="NCBI Taxonomy" id="652676"/>
    <lineage>
        <taxon>unclassified sequences</taxon>
        <taxon>metagenomes</taxon>
        <taxon>ecological metagenomes</taxon>
    </lineage>
</organism>
<name>A0A3B0Z831_9ZZZZ</name>
<feature type="non-terminal residue" evidence="1">
    <location>
        <position position="32"/>
    </location>
</feature>
<protein>
    <submittedName>
        <fullName evidence="1">Uncharacterized protein</fullName>
    </submittedName>
</protein>
<sequence>MLKNRTGQTVVGCDSGILPKLKSATHSHTAYR</sequence>
<reference evidence="1" key="1">
    <citation type="submission" date="2018-06" db="EMBL/GenBank/DDBJ databases">
        <authorList>
            <person name="Zhirakovskaya E."/>
        </authorList>
    </citation>
    <scope>NUCLEOTIDE SEQUENCE</scope>
</reference>
<dbReference type="EMBL" id="UOFP01000278">
    <property type="protein sequence ID" value="VAW89548.1"/>
    <property type="molecule type" value="Genomic_DNA"/>
</dbReference>
<gene>
    <name evidence="1" type="ORF">MNBD_GAMMA18-491</name>
</gene>
<evidence type="ECO:0000313" key="1">
    <source>
        <dbReference type="EMBL" id="VAW89548.1"/>
    </source>
</evidence>
<dbReference type="AlphaFoldDB" id="A0A3B0Z831"/>
<accession>A0A3B0Z831</accession>
<proteinExistence type="predicted"/>